<sequence length="660" mass="75460">MSQQSSITYAPLSSETKQIRTLTLRAGEAHDPVRCSLHLASLEEQPIYEALSYTWGDATYTVPIEVDGVRFNATENLTQALRHIREAGRELTLWVDSVCINQDDTDEKSYQVGLMGEIYRQCTRVRIWLGCKSAECGLRQALRPVNCITNRTAEQRDPFELVRQLAENRHIHDLPFFKKDQQGLMMFAKPSAFEDSWVGFLRIVESAWWTRMWTVQEAILPKAGILTYDTWSLPLDAITTCGSNYYNHAWDCCQEAVSLLPKNVGNALDGFCSVFLTLREDRHAILSKDHYFSIQEQHLSYGSRQCHNPRDKVYGLLAIIGNISDLDLWLTPDYSKSEQEVFYDATVAMLIRDQTSLKCLTGAQYGTALGNWASWVRDFGTTFPHAKAESELNRLMMYDIFDASEGREADFLLYWTLARRGDEEPFQIGLGLTGKYLGTVASVFAMAKSGSELQFVEQRKSAFREWELASGVDFDMLNSDTTRNFWRTMLGGVMSEGKDSTEYSDWRKFNQEAMKWIEPFLSWVRGDKQGMPFALDRTLTMSTEDRCYFKTHQGFGGLCYPTTQANDELWVINGSRVPFILRSAQLNSEEASELHPGDAYAVTNGRYDVKQDFRRTKSIHGYYYLVGDCYLDGHMYGRKDDDKEDDGEEDAIPMCHIVMV</sequence>
<dbReference type="Pfam" id="PF06985">
    <property type="entry name" value="HET"/>
    <property type="match status" value="1"/>
</dbReference>
<evidence type="ECO:0000313" key="2">
    <source>
        <dbReference type="EMBL" id="KAK3196963.1"/>
    </source>
</evidence>
<gene>
    <name evidence="2" type="ORF">GRF29_1536g117614</name>
</gene>
<protein>
    <recommendedName>
        <fullName evidence="1">Heterokaryon incompatibility domain-containing protein</fullName>
    </recommendedName>
</protein>
<dbReference type="EMBL" id="WVTA01000021">
    <property type="protein sequence ID" value="KAK3196963.1"/>
    <property type="molecule type" value="Genomic_DNA"/>
</dbReference>
<dbReference type="InterPro" id="IPR052895">
    <property type="entry name" value="HetReg/Transcr_Mod"/>
</dbReference>
<feature type="domain" description="Heterokaryon incompatibility" evidence="1">
    <location>
        <begin position="48"/>
        <end position="217"/>
    </location>
</feature>
<dbReference type="InterPro" id="IPR010730">
    <property type="entry name" value="HET"/>
</dbReference>
<keyword evidence="3" id="KW-1185">Reference proteome</keyword>
<accession>A0AAN6RBX9</accession>
<evidence type="ECO:0000259" key="1">
    <source>
        <dbReference type="Pfam" id="PF06985"/>
    </source>
</evidence>
<dbReference type="Proteomes" id="UP001280581">
    <property type="component" value="Unassembled WGS sequence"/>
</dbReference>
<reference evidence="2 3" key="1">
    <citation type="submission" date="2021-02" db="EMBL/GenBank/DDBJ databases">
        <title>Genome assembly of Pseudopithomyces chartarum.</title>
        <authorList>
            <person name="Jauregui R."/>
            <person name="Singh J."/>
            <person name="Voisey C."/>
        </authorList>
    </citation>
    <scope>NUCLEOTIDE SEQUENCE [LARGE SCALE GENOMIC DNA]</scope>
    <source>
        <strain evidence="2 3">AGR01</strain>
    </source>
</reference>
<dbReference type="PANTHER" id="PTHR24148:SF64">
    <property type="entry name" value="HETEROKARYON INCOMPATIBILITY DOMAIN-CONTAINING PROTEIN"/>
    <property type="match status" value="1"/>
</dbReference>
<proteinExistence type="predicted"/>
<evidence type="ECO:0000313" key="3">
    <source>
        <dbReference type="Proteomes" id="UP001280581"/>
    </source>
</evidence>
<name>A0AAN6RBX9_9PLEO</name>
<comment type="caution">
    <text evidence="2">The sequence shown here is derived from an EMBL/GenBank/DDBJ whole genome shotgun (WGS) entry which is preliminary data.</text>
</comment>
<organism evidence="2 3">
    <name type="scientific">Pseudopithomyces chartarum</name>
    <dbReference type="NCBI Taxonomy" id="1892770"/>
    <lineage>
        <taxon>Eukaryota</taxon>
        <taxon>Fungi</taxon>
        <taxon>Dikarya</taxon>
        <taxon>Ascomycota</taxon>
        <taxon>Pezizomycotina</taxon>
        <taxon>Dothideomycetes</taxon>
        <taxon>Pleosporomycetidae</taxon>
        <taxon>Pleosporales</taxon>
        <taxon>Massarineae</taxon>
        <taxon>Didymosphaeriaceae</taxon>
        <taxon>Pseudopithomyces</taxon>
    </lineage>
</organism>
<dbReference type="AlphaFoldDB" id="A0AAN6RBX9"/>
<dbReference type="PANTHER" id="PTHR24148">
    <property type="entry name" value="ANKYRIN REPEAT DOMAIN-CONTAINING PROTEIN 39 HOMOLOG-RELATED"/>
    <property type="match status" value="1"/>
</dbReference>